<evidence type="ECO:0000259" key="5">
    <source>
        <dbReference type="PROSITE" id="PS51898"/>
    </source>
</evidence>
<dbReference type="AlphaFoldDB" id="A0A6B0Y188"/>
<dbReference type="PANTHER" id="PTHR30349">
    <property type="entry name" value="PHAGE INTEGRASE-RELATED"/>
    <property type="match status" value="1"/>
</dbReference>
<comment type="caution">
    <text evidence="6">The sequence shown here is derived from an EMBL/GenBank/DDBJ whole genome shotgun (WGS) entry which is preliminary data.</text>
</comment>
<keyword evidence="2" id="KW-0229">DNA integration</keyword>
<dbReference type="InterPro" id="IPR011010">
    <property type="entry name" value="DNA_brk_join_enz"/>
</dbReference>
<organism evidence="6">
    <name type="scientific">Boseongicola sp. SB0664_bin_43</name>
    <dbReference type="NCBI Taxonomy" id="2604844"/>
    <lineage>
        <taxon>Bacteria</taxon>
        <taxon>Pseudomonadati</taxon>
        <taxon>Pseudomonadota</taxon>
        <taxon>Alphaproteobacteria</taxon>
        <taxon>Rhodobacterales</taxon>
        <taxon>Paracoccaceae</taxon>
        <taxon>Boseongicola</taxon>
    </lineage>
</organism>
<reference evidence="6" key="1">
    <citation type="submission" date="2019-09" db="EMBL/GenBank/DDBJ databases">
        <title>Characterisation of the sponge microbiome using genome-centric metagenomics.</title>
        <authorList>
            <person name="Engelberts J.P."/>
            <person name="Robbins S.J."/>
            <person name="De Goeij J.M."/>
            <person name="Aranda M."/>
            <person name="Bell S.C."/>
            <person name="Webster N.S."/>
        </authorList>
    </citation>
    <scope>NUCLEOTIDE SEQUENCE</scope>
    <source>
        <strain evidence="6">SB0664_bin_43</strain>
    </source>
</reference>
<dbReference type="InterPro" id="IPR050090">
    <property type="entry name" value="Tyrosine_recombinase_XerCD"/>
</dbReference>
<keyword evidence="3" id="KW-0238">DNA-binding</keyword>
<dbReference type="EMBL" id="VXRY01000493">
    <property type="protein sequence ID" value="MXY34794.1"/>
    <property type="molecule type" value="Genomic_DNA"/>
</dbReference>
<dbReference type="Gene3D" id="1.10.443.10">
    <property type="entry name" value="Intergrase catalytic core"/>
    <property type="match status" value="1"/>
</dbReference>
<evidence type="ECO:0000313" key="6">
    <source>
        <dbReference type="EMBL" id="MXY34794.1"/>
    </source>
</evidence>
<keyword evidence="4" id="KW-0233">DNA recombination</keyword>
<evidence type="ECO:0000256" key="2">
    <source>
        <dbReference type="ARBA" id="ARBA00022908"/>
    </source>
</evidence>
<dbReference type="SUPFAM" id="SSF56349">
    <property type="entry name" value="DNA breaking-rejoining enzymes"/>
    <property type="match status" value="1"/>
</dbReference>
<evidence type="ECO:0000256" key="3">
    <source>
        <dbReference type="ARBA" id="ARBA00023125"/>
    </source>
</evidence>
<accession>A0A6B0Y188</accession>
<gene>
    <name evidence="6" type="ORF">F4Y60_12050</name>
</gene>
<dbReference type="PROSITE" id="PS51898">
    <property type="entry name" value="TYR_RECOMBINASE"/>
    <property type="match status" value="1"/>
</dbReference>
<feature type="domain" description="Tyr recombinase" evidence="5">
    <location>
        <begin position="97"/>
        <end position="294"/>
    </location>
</feature>
<evidence type="ECO:0000256" key="1">
    <source>
        <dbReference type="ARBA" id="ARBA00008857"/>
    </source>
</evidence>
<protein>
    <submittedName>
        <fullName evidence="6">Tyrosine-type recombinase/integrase</fullName>
    </submittedName>
</protein>
<name>A0A6B0Y188_9RHOB</name>
<dbReference type="InterPro" id="IPR013762">
    <property type="entry name" value="Integrase-like_cat_sf"/>
</dbReference>
<sequence length="306" mass="35042">MISRDDVDRYIAYKRQLGFKLYNEERLLWRYVTHASAQGDQFLRTARMLEWAGIARSPSTVRNRLDALRGFAIWLHAEEERHEIPARHLGPGNKRRPAPRLMTRTEIRQLMDAALTLPPADSITPHTYHCMFGLMAVTGLRRSEALALRFPDITPDGLVIRETKFRKSRLVPLHPTTWRALERYLARRTQVAGDDDHLFVLSTGKSPYPDTVTITFAALARRIGLRTELGRSGPRLHDLRHSMAVRALERAIATDRDGVNRHILALTTYLGHGNVASTYWYLEATPALLRQVARLAEKTHNERTSK</sequence>
<comment type="similarity">
    <text evidence="1">Belongs to the 'phage' integrase family.</text>
</comment>
<evidence type="ECO:0000256" key="4">
    <source>
        <dbReference type="ARBA" id="ARBA00023172"/>
    </source>
</evidence>
<proteinExistence type="inferred from homology"/>
<dbReference type="PANTHER" id="PTHR30349:SF41">
    <property type="entry name" value="INTEGRASE_RECOMBINASE PROTEIN MJ0367-RELATED"/>
    <property type="match status" value="1"/>
</dbReference>
<dbReference type="GO" id="GO:0006310">
    <property type="term" value="P:DNA recombination"/>
    <property type="evidence" value="ECO:0007669"/>
    <property type="project" value="UniProtKB-KW"/>
</dbReference>
<dbReference type="InterPro" id="IPR002104">
    <property type="entry name" value="Integrase_catalytic"/>
</dbReference>
<dbReference type="GO" id="GO:0015074">
    <property type="term" value="P:DNA integration"/>
    <property type="evidence" value="ECO:0007669"/>
    <property type="project" value="UniProtKB-KW"/>
</dbReference>
<dbReference type="GO" id="GO:0003677">
    <property type="term" value="F:DNA binding"/>
    <property type="evidence" value="ECO:0007669"/>
    <property type="project" value="UniProtKB-KW"/>
</dbReference>
<dbReference type="Pfam" id="PF00589">
    <property type="entry name" value="Phage_integrase"/>
    <property type="match status" value="1"/>
</dbReference>